<dbReference type="STRING" id="173990.SAMN05660691_02356"/>
<dbReference type="RefSeq" id="WP_082694707.1">
    <property type="nucleotide sequence ID" value="NZ_FNXF01000008.1"/>
</dbReference>
<feature type="transmembrane region" description="Helical" evidence="13">
    <location>
        <begin position="103"/>
        <end position="124"/>
    </location>
</feature>
<evidence type="ECO:0000313" key="14">
    <source>
        <dbReference type="EMBL" id="SEH94856.1"/>
    </source>
</evidence>
<dbReference type="CDD" id="cd03499">
    <property type="entry name" value="SQR_TypeC_SdhC"/>
    <property type="match status" value="1"/>
</dbReference>
<proteinExistence type="inferred from homology"/>
<keyword evidence="6 13" id="KW-0812">Transmembrane</keyword>
<feature type="transmembrane region" description="Helical" evidence="13">
    <location>
        <begin position="21"/>
        <end position="45"/>
    </location>
</feature>
<evidence type="ECO:0000256" key="9">
    <source>
        <dbReference type="ARBA" id="ARBA00023004"/>
    </source>
</evidence>
<evidence type="ECO:0000256" key="13">
    <source>
        <dbReference type="SAM" id="Phobius"/>
    </source>
</evidence>
<comment type="similarity">
    <text evidence="3">Belongs to the cytochrome b560 family.</text>
</comment>
<evidence type="ECO:0000256" key="5">
    <source>
        <dbReference type="ARBA" id="ARBA00022617"/>
    </source>
</evidence>
<dbReference type="Proteomes" id="UP000199371">
    <property type="component" value="Unassembled WGS sequence"/>
</dbReference>
<feature type="transmembrane region" description="Helical" evidence="13">
    <location>
        <begin position="65"/>
        <end position="82"/>
    </location>
</feature>
<comment type="cofactor">
    <cofactor evidence="12">
        <name>heme</name>
        <dbReference type="ChEBI" id="CHEBI:30413"/>
    </cofactor>
    <text evidence="12">The heme is bound between the two transmembrane subunits.</text>
</comment>
<organism evidence="14 15">
    <name type="scientific">Rheinheimera pacifica</name>
    <dbReference type="NCBI Taxonomy" id="173990"/>
    <lineage>
        <taxon>Bacteria</taxon>
        <taxon>Pseudomonadati</taxon>
        <taxon>Pseudomonadota</taxon>
        <taxon>Gammaproteobacteria</taxon>
        <taxon>Chromatiales</taxon>
        <taxon>Chromatiaceae</taxon>
        <taxon>Rheinheimera</taxon>
    </lineage>
</organism>
<evidence type="ECO:0000313" key="15">
    <source>
        <dbReference type="Proteomes" id="UP000199371"/>
    </source>
</evidence>
<keyword evidence="15" id="KW-1185">Reference proteome</keyword>
<feature type="binding site" description="axial binding residue" evidence="12">
    <location>
        <position position="80"/>
    </location>
    <ligand>
        <name>heme</name>
        <dbReference type="ChEBI" id="CHEBI:30413"/>
        <note>ligand shared with second transmembrane subunit</note>
    </ligand>
    <ligandPart>
        <name>Fe</name>
        <dbReference type="ChEBI" id="CHEBI:18248"/>
    </ligandPart>
</feature>
<accession>A0A1H6M137</accession>
<dbReference type="InterPro" id="IPR000701">
    <property type="entry name" value="SuccDH_FuR_B_TM-su"/>
</dbReference>
<dbReference type="Gene3D" id="1.20.1300.10">
    <property type="entry name" value="Fumarate reductase/succinate dehydrogenase, transmembrane subunit"/>
    <property type="match status" value="1"/>
</dbReference>
<dbReference type="InterPro" id="IPR018495">
    <property type="entry name" value="Succ_DH_cyt_bsu_CS"/>
</dbReference>
<dbReference type="Pfam" id="PF01127">
    <property type="entry name" value="Sdh_cyt"/>
    <property type="match status" value="1"/>
</dbReference>
<dbReference type="AlphaFoldDB" id="A0A1H6M137"/>
<keyword evidence="8 13" id="KW-1133">Transmembrane helix</keyword>
<dbReference type="GO" id="GO:0005886">
    <property type="term" value="C:plasma membrane"/>
    <property type="evidence" value="ECO:0007669"/>
    <property type="project" value="TreeGrafter"/>
</dbReference>
<dbReference type="InterPro" id="IPR014314">
    <property type="entry name" value="Succ_DH_cytb556"/>
</dbReference>
<evidence type="ECO:0000256" key="2">
    <source>
        <dbReference type="ARBA" id="ARBA00004141"/>
    </source>
</evidence>
<comment type="subcellular location">
    <subcellularLocation>
        <location evidence="2">Membrane</location>
        <topology evidence="2">Multi-pass membrane protein</topology>
    </subcellularLocation>
</comment>
<evidence type="ECO:0000256" key="11">
    <source>
        <dbReference type="ARBA" id="ARBA00025912"/>
    </source>
</evidence>
<dbReference type="GO" id="GO:0046872">
    <property type="term" value="F:metal ion binding"/>
    <property type="evidence" value="ECO:0007669"/>
    <property type="project" value="UniProtKB-KW"/>
</dbReference>
<evidence type="ECO:0000256" key="6">
    <source>
        <dbReference type="ARBA" id="ARBA00022692"/>
    </source>
</evidence>
<keyword evidence="5 12" id="KW-0349">Heme</keyword>
<dbReference type="PANTHER" id="PTHR10978">
    <property type="entry name" value="SUCCINATE DEHYDROGENASE CYTOCHROME B560 SUBUNIT"/>
    <property type="match status" value="1"/>
</dbReference>
<dbReference type="InterPro" id="IPR034804">
    <property type="entry name" value="SQR/QFR_C/D"/>
</dbReference>
<dbReference type="PANTHER" id="PTHR10978:SF5">
    <property type="entry name" value="SUCCINATE DEHYDROGENASE CYTOCHROME B560 SUBUNIT, MITOCHONDRIAL"/>
    <property type="match status" value="1"/>
</dbReference>
<gene>
    <name evidence="14" type="ORF">SAMN05660691_02356</name>
</gene>
<comment type="function">
    <text evidence="1">Membrane-anchoring subunit of succinate dehydrogenase (SDH).</text>
</comment>
<dbReference type="GO" id="GO:0006099">
    <property type="term" value="P:tricarboxylic acid cycle"/>
    <property type="evidence" value="ECO:0007669"/>
    <property type="project" value="InterPro"/>
</dbReference>
<dbReference type="GO" id="GO:0009055">
    <property type="term" value="F:electron transfer activity"/>
    <property type="evidence" value="ECO:0007669"/>
    <property type="project" value="InterPro"/>
</dbReference>
<dbReference type="PIRSF" id="PIRSF000178">
    <property type="entry name" value="SDH_cyt_b560"/>
    <property type="match status" value="1"/>
</dbReference>
<evidence type="ECO:0000256" key="3">
    <source>
        <dbReference type="ARBA" id="ARBA00007244"/>
    </source>
</evidence>
<dbReference type="OrthoDB" id="9799441at2"/>
<comment type="subunit">
    <text evidence="11">Part of an enzyme complex containing four subunits: a flavoprotein, an iron-sulfur protein, plus two membrane-anchoring proteins, SdhC and SdhD. The complex can form homotrimers.</text>
</comment>
<reference evidence="15" key="1">
    <citation type="submission" date="2016-10" db="EMBL/GenBank/DDBJ databases">
        <authorList>
            <person name="Varghese N."/>
            <person name="Submissions S."/>
        </authorList>
    </citation>
    <scope>NUCLEOTIDE SEQUENCE [LARGE SCALE GENOMIC DNA]</scope>
    <source>
        <strain evidence="15">DSM 17616</strain>
    </source>
</reference>
<evidence type="ECO:0000256" key="10">
    <source>
        <dbReference type="ARBA" id="ARBA00023136"/>
    </source>
</evidence>
<evidence type="ECO:0000256" key="8">
    <source>
        <dbReference type="ARBA" id="ARBA00022989"/>
    </source>
</evidence>
<protein>
    <recommendedName>
        <fullName evidence="4">Succinate dehydrogenase cytochrome b556 subunit</fullName>
    </recommendedName>
</protein>
<evidence type="ECO:0000256" key="7">
    <source>
        <dbReference type="ARBA" id="ARBA00022723"/>
    </source>
</evidence>
<sequence>MKKQRPVNLDLSTISFPAPAIASILHRVTGVALFFALVFVIWAWAYSLQDQQSFDYVKALMTSHLAKFIAWGTITVLIYHLVGGIRHLIMDMGHWEELKSGNLSAKVTIVLWVVLAVLAGVWLWF</sequence>
<keyword evidence="10 13" id="KW-0472">Membrane</keyword>
<keyword evidence="7 12" id="KW-0479">Metal-binding</keyword>
<evidence type="ECO:0000256" key="1">
    <source>
        <dbReference type="ARBA" id="ARBA00004050"/>
    </source>
</evidence>
<dbReference type="PROSITE" id="PS01001">
    <property type="entry name" value="SDH_CYT_2"/>
    <property type="match status" value="1"/>
</dbReference>
<dbReference type="NCBIfam" id="TIGR02970">
    <property type="entry name" value="succ_dehyd_cytB"/>
    <property type="match status" value="1"/>
</dbReference>
<keyword evidence="9 12" id="KW-0408">Iron</keyword>
<dbReference type="EMBL" id="FNXF01000008">
    <property type="protein sequence ID" value="SEH94856.1"/>
    <property type="molecule type" value="Genomic_DNA"/>
</dbReference>
<dbReference type="SUPFAM" id="SSF81343">
    <property type="entry name" value="Fumarate reductase respiratory complex transmembrane subunits"/>
    <property type="match status" value="1"/>
</dbReference>
<name>A0A1H6M137_9GAMM</name>
<evidence type="ECO:0000256" key="12">
    <source>
        <dbReference type="PIRSR" id="PIRSR000178-1"/>
    </source>
</evidence>
<evidence type="ECO:0000256" key="4">
    <source>
        <dbReference type="ARBA" id="ARBA00020076"/>
    </source>
</evidence>